<reference evidence="1" key="2">
    <citation type="submission" date="2017-11" db="EMBL/GenBank/DDBJ databases">
        <title>Coralsnake Venomics: Analyses of Venom Gland Transcriptomes and Proteomes of Six Brazilian Taxa.</title>
        <authorList>
            <person name="Aird S.D."/>
            <person name="Jorge da Silva N."/>
            <person name="Qiu L."/>
            <person name="Villar-Briones A."/>
            <person name="Aparecida-Saddi V."/>
            <person name="Campos-Telles M.P."/>
            <person name="Grau M."/>
            <person name="Mikheyev A.S."/>
        </authorList>
    </citation>
    <scope>NUCLEOTIDE SEQUENCE</scope>
    <source>
        <tissue evidence="1">Venom_gland</tissue>
    </source>
</reference>
<proteinExistence type="predicted"/>
<organism evidence="1">
    <name type="scientific">Micrurus surinamensis</name>
    <name type="common">Surinam coral snake</name>
    <dbReference type="NCBI Taxonomy" id="129470"/>
    <lineage>
        <taxon>Eukaryota</taxon>
        <taxon>Metazoa</taxon>
        <taxon>Chordata</taxon>
        <taxon>Craniata</taxon>
        <taxon>Vertebrata</taxon>
        <taxon>Euteleostomi</taxon>
        <taxon>Lepidosauria</taxon>
        <taxon>Squamata</taxon>
        <taxon>Bifurcata</taxon>
        <taxon>Unidentata</taxon>
        <taxon>Episquamata</taxon>
        <taxon>Toxicofera</taxon>
        <taxon>Serpentes</taxon>
        <taxon>Colubroidea</taxon>
        <taxon>Elapidae</taxon>
        <taxon>Elapinae</taxon>
        <taxon>Micrurus</taxon>
    </lineage>
</organism>
<name>A0A2D4NWQ0_MICSU</name>
<evidence type="ECO:0000313" key="1">
    <source>
        <dbReference type="EMBL" id="LAB49333.1"/>
    </source>
</evidence>
<dbReference type="EMBL" id="IACN01021433">
    <property type="protein sequence ID" value="LAB49333.1"/>
    <property type="molecule type" value="Transcribed_RNA"/>
</dbReference>
<protein>
    <submittedName>
        <fullName evidence="1">Uncharacterized protein</fullName>
    </submittedName>
</protein>
<reference evidence="1" key="1">
    <citation type="submission" date="2017-07" db="EMBL/GenBank/DDBJ databases">
        <authorList>
            <person name="Mikheyev A."/>
            <person name="Grau M."/>
        </authorList>
    </citation>
    <scope>NUCLEOTIDE SEQUENCE</scope>
    <source>
        <tissue evidence="1">Venom_gland</tissue>
    </source>
</reference>
<dbReference type="AlphaFoldDB" id="A0A2D4NWQ0"/>
<sequence>MPAIVTPGGKLDSPKSNGALQRHLNGCLLHTIFAIWTWSSRDCAAAEVPFDFGDAVLGRQQPLLDQALQNGPYRRPVHQLQDKKMGTAASRDCDLDGVPARLADLL</sequence>
<accession>A0A2D4NWQ0</accession>